<dbReference type="InterPro" id="IPR045133">
    <property type="entry name" value="IRE1/2-like"/>
</dbReference>
<evidence type="ECO:0000259" key="1">
    <source>
        <dbReference type="PROSITE" id="PS50011"/>
    </source>
</evidence>
<evidence type="ECO:0000313" key="2">
    <source>
        <dbReference type="EMBL" id="AFK35118.1"/>
    </source>
</evidence>
<organism evidence="2">
    <name type="scientific">Lotus japonicus</name>
    <name type="common">Lotus corniculatus var. japonicus</name>
    <dbReference type="NCBI Taxonomy" id="34305"/>
    <lineage>
        <taxon>Eukaryota</taxon>
        <taxon>Viridiplantae</taxon>
        <taxon>Streptophyta</taxon>
        <taxon>Embryophyta</taxon>
        <taxon>Tracheophyta</taxon>
        <taxon>Spermatophyta</taxon>
        <taxon>Magnoliopsida</taxon>
        <taxon>eudicotyledons</taxon>
        <taxon>Gunneridae</taxon>
        <taxon>Pentapetalae</taxon>
        <taxon>rosids</taxon>
        <taxon>fabids</taxon>
        <taxon>Fabales</taxon>
        <taxon>Fabaceae</taxon>
        <taxon>Papilionoideae</taxon>
        <taxon>50 kb inversion clade</taxon>
        <taxon>NPAAA clade</taxon>
        <taxon>Hologalegina</taxon>
        <taxon>robinioid clade</taxon>
        <taxon>Loteae</taxon>
        <taxon>Lotus</taxon>
    </lineage>
</organism>
<dbReference type="SMART" id="SM00220">
    <property type="entry name" value="S_TKc"/>
    <property type="match status" value="1"/>
</dbReference>
<sequence length="328" mass="37399">MAKIGLEISRTTRATVCEGDWDGRKSVAIKRINDKDKAHNEAIKYKEYDKGLNVVRLHYEDVREDHSDLILEKADCTLTELMNSYFWGRFPETNTEVSSKKLDFLRKIRDEKLLGDGKPCASLKIIKDIVNAVGYLQWKGELHYNIEPDNVFIFYEAGALRAKLSLSQDGTVGWRAPKPKNHPSQENLMFGLGLVVYYCITGGKHAFGDIDSPAQCQKNIDSNKLQLGVLSEESRDMITHLLKPIATDRLDIPSVLCHPFFWDIKKKSSLNTELNIKLRSATQSHQIYALNKEKKIGDLTTNGISASLRNIRNFSKRETQTIRHLFMI</sequence>
<feature type="domain" description="Protein kinase" evidence="1">
    <location>
        <begin position="1"/>
        <end position="261"/>
    </location>
</feature>
<dbReference type="AlphaFoldDB" id="I3S4C6"/>
<dbReference type="GO" id="GO:1990604">
    <property type="term" value="C:IRE1-TRAF2-ASK1 complex"/>
    <property type="evidence" value="ECO:0007669"/>
    <property type="project" value="TreeGrafter"/>
</dbReference>
<name>I3S4C6_LOTJA</name>
<dbReference type="PANTHER" id="PTHR13954">
    <property type="entry name" value="IRE1-RELATED"/>
    <property type="match status" value="1"/>
</dbReference>
<protein>
    <recommendedName>
        <fullName evidence="1">Protein kinase domain-containing protein</fullName>
    </recommendedName>
</protein>
<dbReference type="PROSITE" id="PS50011">
    <property type="entry name" value="PROTEIN_KINASE_DOM"/>
    <property type="match status" value="1"/>
</dbReference>
<dbReference type="Gene3D" id="1.10.510.10">
    <property type="entry name" value="Transferase(Phosphotransferase) domain 1"/>
    <property type="match status" value="1"/>
</dbReference>
<dbReference type="EMBL" id="BT135323">
    <property type="protein sequence ID" value="AFK35118.1"/>
    <property type="molecule type" value="mRNA"/>
</dbReference>
<dbReference type="GO" id="GO:0005524">
    <property type="term" value="F:ATP binding"/>
    <property type="evidence" value="ECO:0007669"/>
    <property type="project" value="InterPro"/>
</dbReference>
<dbReference type="PANTHER" id="PTHR13954:SF6">
    <property type="entry name" value="NON-SPECIFIC SERINE_THREONINE PROTEIN KINASE"/>
    <property type="match status" value="1"/>
</dbReference>
<accession>I3S4C6</accession>
<dbReference type="GO" id="GO:0004674">
    <property type="term" value="F:protein serine/threonine kinase activity"/>
    <property type="evidence" value="ECO:0007669"/>
    <property type="project" value="InterPro"/>
</dbReference>
<dbReference type="GO" id="GO:0004521">
    <property type="term" value="F:RNA endonuclease activity"/>
    <property type="evidence" value="ECO:0007669"/>
    <property type="project" value="InterPro"/>
</dbReference>
<reference evidence="2" key="1">
    <citation type="submission" date="2012-05" db="EMBL/GenBank/DDBJ databases">
        <authorList>
            <person name="Krishnakumar V."/>
            <person name="Cheung F."/>
            <person name="Xiao Y."/>
            <person name="Chan A."/>
            <person name="Moskal W.A."/>
            <person name="Town C.D."/>
        </authorList>
    </citation>
    <scope>NUCLEOTIDE SEQUENCE</scope>
</reference>
<dbReference type="InterPro" id="IPR011009">
    <property type="entry name" value="Kinase-like_dom_sf"/>
</dbReference>
<proteinExistence type="evidence at transcript level"/>
<dbReference type="InterPro" id="IPR000719">
    <property type="entry name" value="Prot_kinase_dom"/>
</dbReference>
<dbReference type="SUPFAM" id="SSF56112">
    <property type="entry name" value="Protein kinase-like (PK-like)"/>
    <property type="match status" value="1"/>
</dbReference>
<dbReference type="GO" id="GO:0036498">
    <property type="term" value="P:IRE1-mediated unfolded protein response"/>
    <property type="evidence" value="ECO:0007669"/>
    <property type="project" value="TreeGrafter"/>
</dbReference>
<dbReference type="GO" id="GO:0051082">
    <property type="term" value="F:unfolded protein binding"/>
    <property type="evidence" value="ECO:0007669"/>
    <property type="project" value="TreeGrafter"/>
</dbReference>